<gene>
    <name evidence="2" type="ORF">ABMA28_009852</name>
</gene>
<sequence length="116" mass="13348">MAQASTTGIGRKRKRQLDLNNPSDQTILESWLDEDLEDFSDCDDELMDPDFHILSEHDTDTEQSEEEEPLCELQNRPEIQTETLGVSEISSQDLSRKNAPKKCARIVPQIIRSRKF</sequence>
<dbReference type="AlphaFoldDB" id="A0ABD0SCA0"/>
<evidence type="ECO:0000256" key="1">
    <source>
        <dbReference type="SAM" id="MobiDB-lite"/>
    </source>
</evidence>
<feature type="region of interest" description="Disordered" evidence="1">
    <location>
        <begin position="1"/>
        <end position="21"/>
    </location>
</feature>
<reference evidence="2 3" key="1">
    <citation type="submission" date="2024-06" db="EMBL/GenBank/DDBJ databases">
        <title>A chromosome-level genome assembly of beet webworm, Loxostege sticticalis.</title>
        <authorList>
            <person name="Zhang Y."/>
        </authorList>
    </citation>
    <scope>NUCLEOTIDE SEQUENCE [LARGE SCALE GENOMIC DNA]</scope>
    <source>
        <strain evidence="2">AQ028</strain>
        <tissue evidence="2">Male pupae</tissue>
    </source>
</reference>
<dbReference type="Proteomes" id="UP001549921">
    <property type="component" value="Unassembled WGS sequence"/>
</dbReference>
<evidence type="ECO:0000313" key="3">
    <source>
        <dbReference type="Proteomes" id="UP001549921"/>
    </source>
</evidence>
<protein>
    <submittedName>
        <fullName evidence="2">Uncharacterized protein</fullName>
    </submittedName>
</protein>
<accession>A0ABD0SCA0</accession>
<evidence type="ECO:0000313" key="2">
    <source>
        <dbReference type="EMBL" id="KAL0811452.1"/>
    </source>
</evidence>
<comment type="caution">
    <text evidence="2">The sequence shown here is derived from an EMBL/GenBank/DDBJ whole genome shotgun (WGS) entry which is preliminary data.</text>
</comment>
<proteinExistence type="predicted"/>
<dbReference type="EMBL" id="JBEDNZ010000024">
    <property type="protein sequence ID" value="KAL0811452.1"/>
    <property type="molecule type" value="Genomic_DNA"/>
</dbReference>
<name>A0ABD0SCA0_LOXSC</name>
<organism evidence="2 3">
    <name type="scientific">Loxostege sticticalis</name>
    <name type="common">Beet webworm moth</name>
    <dbReference type="NCBI Taxonomy" id="481309"/>
    <lineage>
        <taxon>Eukaryota</taxon>
        <taxon>Metazoa</taxon>
        <taxon>Ecdysozoa</taxon>
        <taxon>Arthropoda</taxon>
        <taxon>Hexapoda</taxon>
        <taxon>Insecta</taxon>
        <taxon>Pterygota</taxon>
        <taxon>Neoptera</taxon>
        <taxon>Endopterygota</taxon>
        <taxon>Lepidoptera</taxon>
        <taxon>Glossata</taxon>
        <taxon>Ditrysia</taxon>
        <taxon>Pyraloidea</taxon>
        <taxon>Crambidae</taxon>
        <taxon>Pyraustinae</taxon>
        <taxon>Loxostege</taxon>
    </lineage>
</organism>